<accession>A0A7Y6DIU6</accession>
<evidence type="ECO:0000256" key="1">
    <source>
        <dbReference type="ARBA" id="ARBA00006432"/>
    </source>
</evidence>
<dbReference type="GO" id="GO:0005886">
    <property type="term" value="C:plasma membrane"/>
    <property type="evidence" value="ECO:0007669"/>
    <property type="project" value="TreeGrafter"/>
</dbReference>
<dbReference type="Pfam" id="PF00501">
    <property type="entry name" value="AMP-binding"/>
    <property type="match status" value="1"/>
</dbReference>
<comment type="caution">
    <text evidence="3">The sequence shown here is derived from an EMBL/GenBank/DDBJ whole genome shotgun (WGS) entry which is preliminary data.</text>
</comment>
<dbReference type="PANTHER" id="PTHR22754:SF32">
    <property type="entry name" value="DISCO-INTERACTING PROTEIN 2"/>
    <property type="match status" value="1"/>
</dbReference>
<evidence type="ECO:0000313" key="4">
    <source>
        <dbReference type="Proteomes" id="UP000536720"/>
    </source>
</evidence>
<dbReference type="InterPro" id="IPR020845">
    <property type="entry name" value="AMP-binding_CS"/>
</dbReference>
<dbReference type="Proteomes" id="UP000536720">
    <property type="component" value="Unassembled WGS sequence"/>
</dbReference>
<dbReference type="RefSeq" id="WP_175363568.1">
    <property type="nucleotide sequence ID" value="NZ_JABFMR010000023.1"/>
</dbReference>
<dbReference type="InterPro" id="IPR042099">
    <property type="entry name" value="ANL_N_sf"/>
</dbReference>
<evidence type="ECO:0000259" key="2">
    <source>
        <dbReference type="Pfam" id="PF00501"/>
    </source>
</evidence>
<dbReference type="GO" id="GO:0070566">
    <property type="term" value="F:adenylyltransferase activity"/>
    <property type="evidence" value="ECO:0007669"/>
    <property type="project" value="TreeGrafter"/>
</dbReference>
<sequence>MTDGLVAPARLCLIEKFLSCPSSRLTTVLAQDAAVSLKQSEMLARVARARQVLRQNALAPEQIVAIALSSSVEVLVMVLACWAEGLAIALLPHELPHESKREGAGIEAMLALLDPALILTSEHIAQQLAPAWSERVLTDVALVERMQAVETPVDEPVLSRPESLAILQFTSGSTGTPKAVCITQAMLSANCQAIAERVAVAAADRMVSWLPLHHDMGLSALTLAWWCSIDLVLMPTSEFSRQPMAWLHALSRYKGTLSPAPTSAFALLGRLAGRLRDGDMDLSHWRYAWVGAEPVFHAHLRQFEAAFSAYGLQAGVLQPAYGMAEAVVAVSLNAPGQALRVRWLDTQSLHADGVVLEQPEGAPGAAAYLGNGVAVGDVELRVVDEHGLEVSEGLLGSLQIRGSSVIRRYLKMEPVRPQASDWYDTGDLGFMLGAEVYITGRTKDLITRAGVNVSPHIVEWSLEHGLGLAAGSVAAFSCIDGRHVKESVVVVIAVNALGNRDLEELRREVARTVARHAGVQVDDLVLIRRADFPKTTSGKIQRQALSRLYLSGKLNPAAVATDAVSA</sequence>
<dbReference type="PANTHER" id="PTHR22754">
    <property type="entry name" value="DISCO-INTERACTING PROTEIN 2 DIP2 -RELATED"/>
    <property type="match status" value="1"/>
</dbReference>
<dbReference type="SUPFAM" id="SSF56801">
    <property type="entry name" value="Acetyl-CoA synthetase-like"/>
    <property type="match status" value="1"/>
</dbReference>
<dbReference type="EMBL" id="JABFMR010000023">
    <property type="protein sequence ID" value="NUT88977.1"/>
    <property type="molecule type" value="Genomic_DNA"/>
</dbReference>
<reference evidence="3 4" key="1">
    <citation type="journal article" date="2020" name="Front. Plant Sci.">
        <title>Isolation of Rhizosphere Bacteria That Improve Quality and Water Stress Tolerance in Greenhouse Ornamentals.</title>
        <authorList>
            <person name="Nordstedt N.P."/>
            <person name="Jones M.L."/>
        </authorList>
    </citation>
    <scope>NUCLEOTIDE SEQUENCE [LARGE SCALE GENOMIC DNA]</scope>
    <source>
        <strain evidence="3 4">C7D2</strain>
    </source>
</reference>
<gene>
    <name evidence="3" type="ORF">HNO91_21325</name>
</gene>
<protein>
    <submittedName>
        <fullName evidence="3">AMP-binding protein</fullName>
    </submittedName>
</protein>
<comment type="similarity">
    <text evidence="1">Belongs to the ATP-dependent AMP-binding enzyme family.</text>
</comment>
<feature type="domain" description="AMP-dependent synthetase/ligase" evidence="2">
    <location>
        <begin position="40"/>
        <end position="410"/>
    </location>
</feature>
<evidence type="ECO:0000313" key="3">
    <source>
        <dbReference type="EMBL" id="NUT88977.1"/>
    </source>
</evidence>
<dbReference type="Gene3D" id="3.30.300.30">
    <property type="match status" value="1"/>
</dbReference>
<dbReference type="PROSITE" id="PS00455">
    <property type="entry name" value="AMP_BINDING"/>
    <property type="match status" value="1"/>
</dbReference>
<dbReference type="AlphaFoldDB" id="A0A7Y6DIU6"/>
<dbReference type="InterPro" id="IPR000873">
    <property type="entry name" value="AMP-dep_synth/lig_dom"/>
</dbReference>
<organism evidence="3 4">
    <name type="scientific">Pseudomonas corrugata</name>
    <dbReference type="NCBI Taxonomy" id="47879"/>
    <lineage>
        <taxon>Bacteria</taxon>
        <taxon>Pseudomonadati</taxon>
        <taxon>Pseudomonadota</taxon>
        <taxon>Gammaproteobacteria</taxon>
        <taxon>Pseudomonadales</taxon>
        <taxon>Pseudomonadaceae</taxon>
        <taxon>Pseudomonas</taxon>
    </lineage>
</organism>
<name>A0A7Y6DIU6_9PSED</name>
<dbReference type="Gene3D" id="3.40.50.12780">
    <property type="entry name" value="N-terminal domain of ligase-like"/>
    <property type="match status" value="1"/>
</dbReference>
<dbReference type="GO" id="GO:0006633">
    <property type="term" value="P:fatty acid biosynthetic process"/>
    <property type="evidence" value="ECO:0007669"/>
    <property type="project" value="TreeGrafter"/>
</dbReference>
<dbReference type="InterPro" id="IPR045851">
    <property type="entry name" value="AMP-bd_C_sf"/>
</dbReference>
<proteinExistence type="inferred from homology"/>